<evidence type="ECO:0000256" key="1">
    <source>
        <dbReference type="SAM" id="MobiDB-lite"/>
    </source>
</evidence>
<dbReference type="PANTHER" id="PTHR37951">
    <property type="entry name" value="CYTOPLASMIC PROTEIN-RELATED"/>
    <property type="match status" value="1"/>
</dbReference>
<sequence>MRLQYLTPVIPGRMALIISAEHIDQLMLPIEEARFAGCYLKLEGDNYRSLRNDFNQAQTSMRALTESSLISESLIETNLKNWETLSNHLFTCLTTQTKDVELLGWLITSQVVLDPTLEGFENTLITLDRWASEHFETLQPCIPGDRLKTEGSDEQAIERTNFKFKSLLPLLGDSDGSGLLYMPLQLVSLIGDITFYRYTSAEVHREMDTLRQVVNRSLAAEYDHLCAKLLTLGRISDALKQLDHTFSEKASHQPSSAPNFVFLKRHVERMITAMEQISGVTLEHLRPPPSEDLATDIEAKHANSDDNETAQGKNMSNLSNEQQQPLSGTGVEAHAGYTRESAYRELRHIANFFKRTEPHSPVAYLLDKAIRWGAMPLNELLSELLKDQPDTRESIFKLTGLNDARPLPPVSAPPAAVPATNTEPHQIHTPQPETYNTQSNAVEVAEPPVSKPPEPAQPNSNGSQLW</sequence>
<accession>A0A5S9Q7S4</accession>
<dbReference type="EMBL" id="CACSII010000017">
    <property type="protein sequence ID" value="CAA0114011.1"/>
    <property type="molecule type" value="Genomic_DNA"/>
</dbReference>
<dbReference type="Pfam" id="PF06812">
    <property type="entry name" value="ImpA_N"/>
    <property type="match status" value="1"/>
</dbReference>
<feature type="compositionally biased region" description="Polar residues" evidence="1">
    <location>
        <begin position="457"/>
        <end position="466"/>
    </location>
</feature>
<dbReference type="Proteomes" id="UP000434580">
    <property type="component" value="Unassembled WGS sequence"/>
</dbReference>
<reference evidence="3 4" key="1">
    <citation type="submission" date="2019-11" db="EMBL/GenBank/DDBJ databases">
        <authorList>
            <person name="Holert J."/>
        </authorList>
    </citation>
    <scope>NUCLEOTIDE SEQUENCE [LARGE SCALE GENOMIC DNA]</scope>
    <source>
        <strain evidence="3">BC5_2</strain>
    </source>
</reference>
<dbReference type="InterPro" id="IPR010657">
    <property type="entry name" value="ImpA_N"/>
</dbReference>
<dbReference type="AlphaFoldDB" id="A0A5S9Q7S4"/>
<organism evidence="3 4">
    <name type="scientific">BD1-7 clade bacterium</name>
    <dbReference type="NCBI Taxonomy" id="2029982"/>
    <lineage>
        <taxon>Bacteria</taxon>
        <taxon>Pseudomonadati</taxon>
        <taxon>Pseudomonadota</taxon>
        <taxon>Gammaproteobacteria</taxon>
        <taxon>Cellvibrionales</taxon>
        <taxon>Spongiibacteraceae</taxon>
        <taxon>BD1-7 clade</taxon>
    </lineage>
</organism>
<gene>
    <name evidence="3" type="ORF">DPBNPPHM_01773</name>
</gene>
<evidence type="ECO:0000259" key="2">
    <source>
        <dbReference type="Pfam" id="PF06812"/>
    </source>
</evidence>
<feature type="compositionally biased region" description="Polar residues" evidence="1">
    <location>
        <begin position="309"/>
        <end position="327"/>
    </location>
</feature>
<evidence type="ECO:0000313" key="3">
    <source>
        <dbReference type="EMBL" id="CAA0114011.1"/>
    </source>
</evidence>
<feature type="domain" description="ImpA N-terminal" evidence="2">
    <location>
        <begin position="29"/>
        <end position="143"/>
    </location>
</feature>
<name>A0A5S9Q7S4_9GAMM</name>
<feature type="region of interest" description="Disordered" evidence="1">
    <location>
        <begin position="414"/>
        <end position="466"/>
    </location>
</feature>
<proteinExistence type="predicted"/>
<feature type="region of interest" description="Disordered" evidence="1">
    <location>
        <begin position="303"/>
        <end position="331"/>
    </location>
</feature>
<evidence type="ECO:0000313" key="4">
    <source>
        <dbReference type="Proteomes" id="UP000434580"/>
    </source>
</evidence>
<dbReference type="InterPro" id="IPR017740">
    <property type="entry name" value="TssA-like"/>
</dbReference>
<protein>
    <recommendedName>
        <fullName evidence="2">ImpA N-terminal domain-containing protein</fullName>
    </recommendedName>
</protein>
<feature type="compositionally biased region" description="Polar residues" evidence="1">
    <location>
        <begin position="420"/>
        <end position="441"/>
    </location>
</feature>
<dbReference type="PANTHER" id="PTHR37951:SF1">
    <property type="entry name" value="TYPE VI SECRETION SYSTEM COMPONENT TSSA1"/>
    <property type="match status" value="1"/>
</dbReference>